<dbReference type="CDD" id="cd03801">
    <property type="entry name" value="GT4_PimA-like"/>
    <property type="match status" value="1"/>
</dbReference>
<protein>
    <submittedName>
        <fullName evidence="4">Glycosyltransferase involved in cell wall biosynthesis</fullName>
    </submittedName>
</protein>
<dbReference type="SUPFAM" id="SSF53756">
    <property type="entry name" value="UDP-Glycosyltransferase/glycogen phosphorylase"/>
    <property type="match status" value="1"/>
</dbReference>
<gene>
    <name evidence="4" type="ORF">GGQ55_002155</name>
</gene>
<reference evidence="4 5" key="1">
    <citation type="submission" date="2020-07" db="EMBL/GenBank/DDBJ databases">
        <title>Sequencing the genomes of 1000 actinobacteria strains.</title>
        <authorList>
            <person name="Klenk H.-P."/>
        </authorList>
    </citation>
    <scope>NUCLEOTIDE SEQUENCE [LARGE SCALE GENOMIC DNA]</scope>
    <source>
        <strain evidence="4 5">DSM 104001</strain>
    </source>
</reference>
<dbReference type="PANTHER" id="PTHR12526">
    <property type="entry name" value="GLYCOSYLTRANSFERASE"/>
    <property type="match status" value="1"/>
</dbReference>
<name>A0A853CEP6_9ACTN</name>
<dbReference type="Pfam" id="PF13439">
    <property type="entry name" value="Glyco_transf_4"/>
    <property type="match status" value="1"/>
</dbReference>
<organism evidence="4 5">
    <name type="scientific">Petropleomorpha daqingensis</name>
    <dbReference type="NCBI Taxonomy" id="2026353"/>
    <lineage>
        <taxon>Bacteria</taxon>
        <taxon>Bacillati</taxon>
        <taxon>Actinomycetota</taxon>
        <taxon>Actinomycetes</taxon>
        <taxon>Geodermatophilales</taxon>
        <taxon>Geodermatophilaceae</taxon>
        <taxon>Petropleomorpha</taxon>
    </lineage>
</organism>
<sequence length="381" mass="40195">MRILLASVEDARDVRAWSGTPFHLAASLRAAGADVVLAGPLGERFGLPLKVLQRLRNSVAPGTWSRLREPVVLDGYARQVERAISATSPDVVLAPGTLPVARLRTDVPVVTYTDATFAGLVDFYADYTGLSRRYLRMGHAMERSALERVSLAVYSSAWAARSAVADYGLPPDKVAVVPFGANVADPGPLADRRDDGCRLLLVGRGWERKGADLAVATTARLRSLGVPATLDVVGCRPPSVVAVPGFVTVHGSLEKDDPQAAARLAELYASAAFFLLPTRADCTPVVLAEAQAHGVPVITADVGGTASMLAPGRSGWVLPPAEFVDAAAARIAGAWARPAEHAALRQGAREFYTSTLNWPSAAQALLTLLRERVVGTPIASA</sequence>
<keyword evidence="1" id="KW-0328">Glycosyltransferase</keyword>
<dbReference type="InterPro" id="IPR028098">
    <property type="entry name" value="Glyco_trans_4-like_N"/>
</dbReference>
<keyword evidence="2 4" id="KW-0808">Transferase</keyword>
<dbReference type="RefSeq" id="WP_179716597.1">
    <property type="nucleotide sequence ID" value="NZ_JACBZT010000001.1"/>
</dbReference>
<proteinExistence type="predicted"/>
<dbReference type="AlphaFoldDB" id="A0A853CEP6"/>
<comment type="caution">
    <text evidence="4">The sequence shown here is derived from an EMBL/GenBank/DDBJ whole genome shotgun (WGS) entry which is preliminary data.</text>
</comment>
<evidence type="ECO:0000259" key="3">
    <source>
        <dbReference type="Pfam" id="PF13439"/>
    </source>
</evidence>
<feature type="domain" description="Glycosyltransferase subfamily 4-like N-terminal" evidence="3">
    <location>
        <begin position="23"/>
        <end position="183"/>
    </location>
</feature>
<dbReference type="Gene3D" id="3.40.50.2000">
    <property type="entry name" value="Glycogen Phosphorylase B"/>
    <property type="match status" value="2"/>
</dbReference>
<dbReference type="Proteomes" id="UP000541969">
    <property type="component" value="Unassembled WGS sequence"/>
</dbReference>
<dbReference type="PANTHER" id="PTHR12526:SF637">
    <property type="entry name" value="GLYCOSYLTRANSFERASE EPSF-RELATED"/>
    <property type="match status" value="1"/>
</dbReference>
<evidence type="ECO:0000313" key="5">
    <source>
        <dbReference type="Proteomes" id="UP000541969"/>
    </source>
</evidence>
<keyword evidence="5" id="KW-1185">Reference proteome</keyword>
<evidence type="ECO:0000256" key="1">
    <source>
        <dbReference type="ARBA" id="ARBA00022676"/>
    </source>
</evidence>
<dbReference type="Pfam" id="PF13692">
    <property type="entry name" value="Glyco_trans_1_4"/>
    <property type="match status" value="1"/>
</dbReference>
<evidence type="ECO:0000256" key="2">
    <source>
        <dbReference type="ARBA" id="ARBA00022679"/>
    </source>
</evidence>
<dbReference type="GO" id="GO:0016757">
    <property type="term" value="F:glycosyltransferase activity"/>
    <property type="evidence" value="ECO:0007669"/>
    <property type="project" value="UniProtKB-KW"/>
</dbReference>
<accession>A0A853CEP6</accession>
<dbReference type="EMBL" id="JACBZT010000001">
    <property type="protein sequence ID" value="NYJ05877.1"/>
    <property type="molecule type" value="Genomic_DNA"/>
</dbReference>
<evidence type="ECO:0000313" key="4">
    <source>
        <dbReference type="EMBL" id="NYJ05877.1"/>
    </source>
</evidence>